<name>A0ABU8LET3_9MICO</name>
<feature type="DNA-binding region" description="H-T-H motif" evidence="5">
    <location>
        <begin position="27"/>
        <end position="46"/>
    </location>
</feature>
<dbReference type="Pfam" id="PF00440">
    <property type="entry name" value="TetR_N"/>
    <property type="match status" value="1"/>
</dbReference>
<evidence type="ECO:0000256" key="5">
    <source>
        <dbReference type="PROSITE-ProRule" id="PRU00335"/>
    </source>
</evidence>
<sequence length="203" mass="22481">MERHDRNELILEHASALFAEKGIAGTTVRDIAGRAGLLSGSLYHYFPSKDAIADAIVTSYLDELITRYREILAERHDARTALSLLVGASIRVSRTHAHASAIYQRETGYLRQLPSHESIRADARTIRETWESVLANGASTGAFRDDLPVPLLYVLIRDAVWLTPHSVMHTQDDGGDDIAEAIVSIFLDGITARPATPDERHTR</sequence>
<dbReference type="InterPro" id="IPR001647">
    <property type="entry name" value="HTH_TetR"/>
</dbReference>
<gene>
    <name evidence="7" type="ORF">WDU99_16070</name>
</gene>
<dbReference type="RefSeq" id="WP_337333478.1">
    <property type="nucleotide sequence ID" value="NZ_JBBDGM010000019.1"/>
</dbReference>
<keyword evidence="2" id="KW-0805">Transcription regulation</keyword>
<accession>A0ABU8LET3</accession>
<evidence type="ECO:0000259" key="6">
    <source>
        <dbReference type="PROSITE" id="PS50977"/>
    </source>
</evidence>
<dbReference type="PANTHER" id="PTHR30055:SF175">
    <property type="entry name" value="HTH-TYPE TRANSCRIPTIONAL REPRESSOR KSTR2"/>
    <property type="match status" value="1"/>
</dbReference>
<evidence type="ECO:0000313" key="7">
    <source>
        <dbReference type="EMBL" id="MEJ1089833.1"/>
    </source>
</evidence>
<evidence type="ECO:0000256" key="4">
    <source>
        <dbReference type="ARBA" id="ARBA00023163"/>
    </source>
</evidence>
<dbReference type="EMBL" id="JBBDGM010000019">
    <property type="protein sequence ID" value="MEJ1089833.1"/>
    <property type="molecule type" value="Genomic_DNA"/>
</dbReference>
<dbReference type="InterPro" id="IPR009057">
    <property type="entry name" value="Homeodomain-like_sf"/>
</dbReference>
<keyword evidence="1" id="KW-0678">Repressor</keyword>
<dbReference type="InterPro" id="IPR050109">
    <property type="entry name" value="HTH-type_TetR-like_transc_reg"/>
</dbReference>
<protein>
    <submittedName>
        <fullName evidence="7">TetR/AcrR family transcriptional regulator</fullName>
    </submittedName>
</protein>
<evidence type="ECO:0000256" key="1">
    <source>
        <dbReference type="ARBA" id="ARBA00022491"/>
    </source>
</evidence>
<reference evidence="7 8" key="1">
    <citation type="submission" date="2024-02" db="EMBL/GenBank/DDBJ databases">
        <authorList>
            <person name="Saticioglu I.B."/>
        </authorList>
    </citation>
    <scope>NUCLEOTIDE SEQUENCE [LARGE SCALE GENOMIC DNA]</scope>
    <source>
        <strain evidence="7 8">Mu-80</strain>
    </source>
</reference>
<dbReference type="PROSITE" id="PS50977">
    <property type="entry name" value="HTH_TETR_2"/>
    <property type="match status" value="1"/>
</dbReference>
<organism evidence="7 8">
    <name type="scientific">Microbacterium bandirmense</name>
    <dbReference type="NCBI Taxonomy" id="3122050"/>
    <lineage>
        <taxon>Bacteria</taxon>
        <taxon>Bacillati</taxon>
        <taxon>Actinomycetota</taxon>
        <taxon>Actinomycetes</taxon>
        <taxon>Micrococcales</taxon>
        <taxon>Microbacteriaceae</taxon>
        <taxon>Microbacterium</taxon>
    </lineage>
</organism>
<dbReference type="Gene3D" id="1.10.10.60">
    <property type="entry name" value="Homeodomain-like"/>
    <property type="match status" value="1"/>
</dbReference>
<dbReference type="PANTHER" id="PTHR30055">
    <property type="entry name" value="HTH-TYPE TRANSCRIPTIONAL REGULATOR RUTR"/>
    <property type="match status" value="1"/>
</dbReference>
<dbReference type="Gene3D" id="1.10.357.10">
    <property type="entry name" value="Tetracycline Repressor, domain 2"/>
    <property type="match status" value="1"/>
</dbReference>
<keyword evidence="8" id="KW-1185">Reference proteome</keyword>
<dbReference type="Proteomes" id="UP001371224">
    <property type="component" value="Unassembled WGS sequence"/>
</dbReference>
<dbReference type="InterPro" id="IPR036271">
    <property type="entry name" value="Tet_transcr_reg_TetR-rel_C_sf"/>
</dbReference>
<dbReference type="PRINTS" id="PR00455">
    <property type="entry name" value="HTHTETR"/>
</dbReference>
<comment type="caution">
    <text evidence="7">The sequence shown here is derived from an EMBL/GenBank/DDBJ whole genome shotgun (WGS) entry which is preliminary data.</text>
</comment>
<proteinExistence type="predicted"/>
<evidence type="ECO:0000313" key="8">
    <source>
        <dbReference type="Proteomes" id="UP001371224"/>
    </source>
</evidence>
<evidence type="ECO:0000256" key="2">
    <source>
        <dbReference type="ARBA" id="ARBA00023015"/>
    </source>
</evidence>
<keyword evidence="4" id="KW-0804">Transcription</keyword>
<feature type="domain" description="HTH tetR-type" evidence="6">
    <location>
        <begin position="4"/>
        <end position="64"/>
    </location>
</feature>
<keyword evidence="3 5" id="KW-0238">DNA-binding</keyword>
<evidence type="ECO:0000256" key="3">
    <source>
        <dbReference type="ARBA" id="ARBA00023125"/>
    </source>
</evidence>
<dbReference type="SUPFAM" id="SSF48498">
    <property type="entry name" value="Tetracyclin repressor-like, C-terminal domain"/>
    <property type="match status" value="1"/>
</dbReference>
<dbReference type="SUPFAM" id="SSF46689">
    <property type="entry name" value="Homeodomain-like"/>
    <property type="match status" value="1"/>
</dbReference>